<organism evidence="5 6">
    <name type="scientific">Paenibacillus alvei</name>
    <name type="common">Bacillus alvei</name>
    <dbReference type="NCBI Taxonomy" id="44250"/>
    <lineage>
        <taxon>Bacteria</taxon>
        <taxon>Bacillati</taxon>
        <taxon>Bacillota</taxon>
        <taxon>Bacilli</taxon>
        <taxon>Bacillales</taxon>
        <taxon>Paenibacillaceae</taxon>
        <taxon>Paenibacillus</taxon>
    </lineage>
</organism>
<keyword evidence="2" id="KW-0808">Transferase</keyword>
<dbReference type="Gene3D" id="3.40.50.150">
    <property type="entry name" value="Vaccinia Virus protein VP39"/>
    <property type="match status" value="1"/>
</dbReference>
<reference evidence="5 6" key="1">
    <citation type="submission" date="2022-05" db="EMBL/GenBank/DDBJ databases">
        <title>Genome Sequencing of Bee-Associated Microbes.</title>
        <authorList>
            <person name="Dunlap C."/>
        </authorList>
    </citation>
    <scope>NUCLEOTIDE SEQUENCE [LARGE SCALE GENOMIC DNA]</scope>
    <source>
        <strain evidence="5 6">NRRL B-04010</strain>
    </source>
</reference>
<evidence type="ECO:0000313" key="6">
    <source>
        <dbReference type="Proteomes" id="UP001527181"/>
    </source>
</evidence>
<evidence type="ECO:0000256" key="2">
    <source>
        <dbReference type="ARBA" id="ARBA00022679"/>
    </source>
</evidence>
<proteinExistence type="predicted"/>
<comment type="caution">
    <text evidence="5">The sequence shown here is derived from an EMBL/GenBank/DDBJ whole genome shotgun (WGS) entry which is preliminary data.</text>
</comment>
<sequence>MQNNVEYKTAAVLFGGIGGASAGLIRSQVEYGGKVYRFKLLCSIDSDPVACHNHDLITGEKTGVVMDLFRRWQYEAWHGHEPPEDWREMTPWDMWQAFGQQVPFFLFTSPPCKGLSGLLPQGKANSSKYQALNYLTVSGLELALSACEEYGGTVPAIIQLENVPRITSRGKQLLRQIEKLLKKYGYAVSIRADHNLGEIGGLGQNRVRFLIMARHEAQIPNVIYYPERKQLRSIGDVLYSLPVPGDIEAGGPLHRLPRLQWKTWMRLALIPAGGDWRDLNKVDWQNLRVTHEPRRGAYEVADWEEPSRAVTSTAGPGRSNGVTAVSDPRLQINGEGKTNILRVQSAGEPSVCVTGAAGPHQGGSCIADPKLSDRPGRHPSQYRIVRAGEVSPCVTGSRLGSGAIAFADPAFEKSAAKYNHSYKVTEWSETGGTVASGGSPSNGGHIVSDPRVNTKLHPDSYGVQDWEATAKTVRSANRIMQAAGSVSDPRVPNRPGRYTDQYRMQAVDGPAATVTGSTDVQNGAQLIADPRIKSAPRADTMGVQEWGTTAKTVTGSMDVHAGAAAVADPRIPADNEQGVWMIIAQDGTWHRPLTTYELAMLQSFPRHLPDGRPFQLEGCSDAKAREYIGNAVPRDAQEEMGNVLLLAGAQAEAGISFEMSWNPVWVAPEELHDTVVVH</sequence>
<dbReference type="GO" id="GO:0008168">
    <property type="term" value="F:methyltransferase activity"/>
    <property type="evidence" value="ECO:0007669"/>
    <property type="project" value="UniProtKB-KW"/>
</dbReference>
<feature type="region of interest" description="Disordered" evidence="4">
    <location>
        <begin position="433"/>
        <end position="459"/>
    </location>
</feature>
<gene>
    <name evidence="5" type="ORF">M5X12_11595</name>
</gene>
<protein>
    <submittedName>
        <fullName evidence="5">DNA cytosine methyltransferase</fullName>
    </submittedName>
</protein>
<evidence type="ECO:0000256" key="3">
    <source>
        <dbReference type="ARBA" id="ARBA00022747"/>
    </source>
</evidence>
<evidence type="ECO:0000256" key="4">
    <source>
        <dbReference type="SAM" id="MobiDB-lite"/>
    </source>
</evidence>
<keyword evidence="3" id="KW-0680">Restriction system</keyword>
<name>A0ABT4GXD4_PAEAL</name>
<evidence type="ECO:0000313" key="5">
    <source>
        <dbReference type="EMBL" id="MCY9761218.1"/>
    </source>
</evidence>
<dbReference type="InterPro" id="IPR029063">
    <property type="entry name" value="SAM-dependent_MTases_sf"/>
</dbReference>
<evidence type="ECO:0000256" key="1">
    <source>
        <dbReference type="ARBA" id="ARBA00022603"/>
    </source>
</evidence>
<dbReference type="EMBL" id="JAMDNP010000021">
    <property type="protein sequence ID" value="MCY9761218.1"/>
    <property type="molecule type" value="Genomic_DNA"/>
</dbReference>
<accession>A0ABT4GXD4</accession>
<dbReference type="Gene3D" id="3.90.120.10">
    <property type="entry name" value="DNA Methylase, subunit A, domain 2"/>
    <property type="match status" value="1"/>
</dbReference>
<dbReference type="GO" id="GO:0032259">
    <property type="term" value="P:methylation"/>
    <property type="evidence" value="ECO:0007669"/>
    <property type="project" value="UniProtKB-KW"/>
</dbReference>
<dbReference type="InterPro" id="IPR001525">
    <property type="entry name" value="C5_MeTfrase"/>
</dbReference>
<keyword evidence="1 5" id="KW-0489">Methyltransferase</keyword>
<keyword evidence="6" id="KW-1185">Reference proteome</keyword>
<dbReference type="Proteomes" id="UP001527181">
    <property type="component" value="Unassembled WGS sequence"/>
</dbReference>
<dbReference type="SUPFAM" id="SSF53335">
    <property type="entry name" value="S-adenosyl-L-methionine-dependent methyltransferases"/>
    <property type="match status" value="1"/>
</dbReference>
<dbReference type="Pfam" id="PF00145">
    <property type="entry name" value="DNA_methylase"/>
    <property type="match status" value="1"/>
</dbReference>
<dbReference type="RefSeq" id="WP_268594191.1">
    <property type="nucleotide sequence ID" value="NZ_JAMDNK010000031.1"/>
</dbReference>